<feature type="non-terminal residue" evidence="3">
    <location>
        <position position="1"/>
    </location>
</feature>
<sequence>MNPQKRPSDSQHTENTPKTPKVDRKEKEEELERTAGRPKRRMRESSEAQSKSANSLGVSQKAGSSSSTPLTARAAHANAKANLTMSNHELRAKREAEAKECVEDSLVAEAAVIESAVPRDPDTAEFANRVADLVADRMENIIAAKDKSTESFLKWVDDKTQDNADGPKWRREQDMYPYISAFLQHAQKSIEAAISDLPDESQTIQPARMLVPYEGTDKNPIGSDDYTRIDFGIKLCESGCKQSLLEESAPSAENVGHDNDRVAIWPATKTNSPTLLQSPPLRPEPKPNQKSKAFKANGKKPDYKHILAIVEAKRSERDQTDAFEQLFIYNRNLYANQLNRRFTWGFTVCNSLVHACILGHDNIFASEAMDVSNVDGRRQFVKLLVNMSFCELDLLGYDPTIRIDLEKHSGEIDVYDDASKQVHTYRYLATLLSSTSNFGRHTRCYLCEDPSLPGSRVVIKDAWAHGLSAAVPPVEHGFPNLSLSEQADQPSAISTPLGQSSFSKRISNSADDRDEIKYMREITQKLSGDKELEGRYPVLKHGGIVRIPGLDDADNTVTVFGKLSAAREIHHRVHRRIAMTPMCKPLQNIDSVDKLIVAVADAMTVHNAIAERCNILHRDISIYNIMYTSLPNNTVRGVLVDFDCAKRIDIEEENLRPERTGTFPYMSINNLLASNVKRTQLDDWESLLY</sequence>
<feature type="compositionally biased region" description="Basic and acidic residues" evidence="1">
    <location>
        <begin position="1"/>
        <end position="12"/>
    </location>
</feature>
<feature type="compositionally biased region" description="Basic and acidic residues" evidence="1">
    <location>
        <begin position="20"/>
        <end position="35"/>
    </location>
</feature>
<dbReference type="InterPro" id="IPR040976">
    <property type="entry name" value="Pkinase_fungal"/>
</dbReference>
<dbReference type="PANTHER" id="PTHR38248:SF2">
    <property type="entry name" value="FUNK1 11"/>
    <property type="match status" value="1"/>
</dbReference>
<dbReference type="GO" id="GO:0005524">
    <property type="term" value="F:ATP binding"/>
    <property type="evidence" value="ECO:0007669"/>
    <property type="project" value="InterPro"/>
</dbReference>
<feature type="region of interest" description="Disordered" evidence="1">
    <location>
        <begin position="1"/>
        <end position="86"/>
    </location>
</feature>
<comment type="caution">
    <text evidence="3">The sequence shown here is derived from an EMBL/GenBank/DDBJ whole genome shotgun (WGS) entry which is preliminary data.</text>
</comment>
<proteinExistence type="predicted"/>
<dbReference type="SUPFAM" id="SSF56112">
    <property type="entry name" value="Protein kinase-like (PK-like)"/>
    <property type="match status" value="1"/>
</dbReference>
<protein>
    <recommendedName>
        <fullName evidence="2">Protein kinase domain-containing protein</fullName>
    </recommendedName>
</protein>
<feature type="compositionally biased region" description="Low complexity" evidence="1">
    <location>
        <begin position="72"/>
        <end position="81"/>
    </location>
</feature>
<accession>A0A9W8CG45</accession>
<dbReference type="PANTHER" id="PTHR38248">
    <property type="entry name" value="FUNK1 6"/>
    <property type="match status" value="1"/>
</dbReference>
<dbReference type="InterPro" id="IPR011009">
    <property type="entry name" value="Kinase-like_dom_sf"/>
</dbReference>
<dbReference type="GO" id="GO:0004672">
    <property type="term" value="F:protein kinase activity"/>
    <property type="evidence" value="ECO:0007669"/>
    <property type="project" value="InterPro"/>
</dbReference>
<dbReference type="Pfam" id="PF17667">
    <property type="entry name" value="Pkinase_fungal"/>
    <property type="match status" value="1"/>
</dbReference>
<dbReference type="Proteomes" id="UP001145021">
    <property type="component" value="Unassembled WGS sequence"/>
</dbReference>
<organism evidence="3 4">
    <name type="scientific">Coemansia asiatica</name>
    <dbReference type="NCBI Taxonomy" id="1052880"/>
    <lineage>
        <taxon>Eukaryota</taxon>
        <taxon>Fungi</taxon>
        <taxon>Fungi incertae sedis</taxon>
        <taxon>Zoopagomycota</taxon>
        <taxon>Kickxellomycotina</taxon>
        <taxon>Kickxellomycetes</taxon>
        <taxon>Kickxellales</taxon>
        <taxon>Kickxellaceae</taxon>
        <taxon>Coemansia</taxon>
    </lineage>
</organism>
<evidence type="ECO:0000256" key="1">
    <source>
        <dbReference type="SAM" id="MobiDB-lite"/>
    </source>
</evidence>
<name>A0A9W8CG45_9FUNG</name>
<keyword evidence="4" id="KW-1185">Reference proteome</keyword>
<evidence type="ECO:0000313" key="4">
    <source>
        <dbReference type="Proteomes" id="UP001145021"/>
    </source>
</evidence>
<reference evidence="3" key="1">
    <citation type="submission" date="2022-07" db="EMBL/GenBank/DDBJ databases">
        <title>Phylogenomic reconstructions and comparative analyses of Kickxellomycotina fungi.</title>
        <authorList>
            <person name="Reynolds N.K."/>
            <person name="Stajich J.E."/>
            <person name="Barry K."/>
            <person name="Grigoriev I.V."/>
            <person name="Crous P."/>
            <person name="Smith M.E."/>
        </authorList>
    </citation>
    <scope>NUCLEOTIDE SEQUENCE</scope>
    <source>
        <strain evidence="3">NBRC 105413</strain>
    </source>
</reference>
<dbReference type="PROSITE" id="PS50011">
    <property type="entry name" value="PROTEIN_KINASE_DOM"/>
    <property type="match status" value="1"/>
</dbReference>
<dbReference type="Gene3D" id="1.10.510.10">
    <property type="entry name" value="Transferase(Phosphotransferase) domain 1"/>
    <property type="match status" value="1"/>
</dbReference>
<dbReference type="AlphaFoldDB" id="A0A9W8CG45"/>
<evidence type="ECO:0000259" key="2">
    <source>
        <dbReference type="PROSITE" id="PS50011"/>
    </source>
</evidence>
<evidence type="ECO:0000313" key="3">
    <source>
        <dbReference type="EMBL" id="KAJ1641703.1"/>
    </source>
</evidence>
<gene>
    <name evidence="3" type="ORF">LPJ64_006362</name>
</gene>
<feature type="region of interest" description="Disordered" evidence="1">
    <location>
        <begin position="271"/>
        <end position="295"/>
    </location>
</feature>
<dbReference type="InterPro" id="IPR000719">
    <property type="entry name" value="Prot_kinase_dom"/>
</dbReference>
<feature type="compositionally biased region" description="Polar residues" evidence="1">
    <location>
        <begin position="47"/>
        <end position="70"/>
    </location>
</feature>
<feature type="domain" description="Protein kinase" evidence="2">
    <location>
        <begin position="491"/>
        <end position="689"/>
    </location>
</feature>
<dbReference type="EMBL" id="JANBOH010000714">
    <property type="protein sequence ID" value="KAJ1641703.1"/>
    <property type="molecule type" value="Genomic_DNA"/>
</dbReference>